<feature type="region of interest" description="Disordered" evidence="9">
    <location>
        <begin position="550"/>
        <end position="636"/>
    </location>
</feature>
<keyword evidence="3" id="KW-0813">Transport</keyword>
<dbReference type="Gene3D" id="1.20.1560.10">
    <property type="entry name" value="ABC transporter type 1, transmembrane domain"/>
    <property type="match status" value="2"/>
</dbReference>
<evidence type="ECO:0000256" key="4">
    <source>
        <dbReference type="ARBA" id="ARBA00022692"/>
    </source>
</evidence>
<dbReference type="InterPro" id="IPR036640">
    <property type="entry name" value="ABC1_TM_sf"/>
</dbReference>
<feature type="transmembrane region" description="Helical" evidence="10">
    <location>
        <begin position="943"/>
        <end position="961"/>
    </location>
</feature>
<feature type="compositionally biased region" description="Basic and acidic residues" evidence="9">
    <location>
        <begin position="623"/>
        <end position="636"/>
    </location>
</feature>
<dbReference type="PANTHER" id="PTHR24223">
    <property type="entry name" value="ATP-BINDING CASSETTE SUB-FAMILY C"/>
    <property type="match status" value="1"/>
</dbReference>
<feature type="compositionally biased region" description="Low complexity" evidence="9">
    <location>
        <begin position="138"/>
        <end position="153"/>
    </location>
</feature>
<dbReference type="SMART" id="SM00382">
    <property type="entry name" value="AAA"/>
    <property type="match status" value="2"/>
</dbReference>
<reference evidence="13 14" key="1">
    <citation type="journal article" date="2016" name="Mol. Biol. Evol.">
        <title>Comparative Genomics of Early-Diverging Mushroom-Forming Fungi Provides Insights into the Origins of Lignocellulose Decay Capabilities.</title>
        <authorList>
            <person name="Nagy L.G."/>
            <person name="Riley R."/>
            <person name="Tritt A."/>
            <person name="Adam C."/>
            <person name="Daum C."/>
            <person name="Floudas D."/>
            <person name="Sun H."/>
            <person name="Yadav J.S."/>
            <person name="Pangilinan J."/>
            <person name="Larsson K.H."/>
            <person name="Matsuura K."/>
            <person name="Barry K."/>
            <person name="Labutti K."/>
            <person name="Kuo R."/>
            <person name="Ohm R.A."/>
            <person name="Bhattacharya S.S."/>
            <person name="Shirouzu T."/>
            <person name="Yoshinaga Y."/>
            <person name="Martin F.M."/>
            <person name="Grigoriev I.V."/>
            <person name="Hibbett D.S."/>
        </authorList>
    </citation>
    <scope>NUCLEOTIDE SEQUENCE [LARGE SCALE GENOMIC DNA]</scope>
    <source>
        <strain evidence="13 14">HHB12733</strain>
    </source>
</reference>
<feature type="domain" description="ABC transporter" evidence="11">
    <location>
        <begin position="1225"/>
        <end position="1465"/>
    </location>
</feature>
<dbReference type="GO" id="GO:0016020">
    <property type="term" value="C:membrane"/>
    <property type="evidence" value="ECO:0007669"/>
    <property type="project" value="UniProtKB-SubCell"/>
</dbReference>
<dbReference type="InterPro" id="IPR003593">
    <property type="entry name" value="AAA+_ATPase"/>
</dbReference>
<dbReference type="GO" id="GO:0016887">
    <property type="term" value="F:ATP hydrolysis activity"/>
    <property type="evidence" value="ECO:0007669"/>
    <property type="project" value="InterPro"/>
</dbReference>
<evidence type="ECO:0000259" key="12">
    <source>
        <dbReference type="PROSITE" id="PS50929"/>
    </source>
</evidence>
<evidence type="ECO:0008006" key="15">
    <source>
        <dbReference type="Google" id="ProtNLM"/>
    </source>
</evidence>
<evidence type="ECO:0000313" key="14">
    <source>
        <dbReference type="Proteomes" id="UP000076842"/>
    </source>
</evidence>
<dbReference type="CDD" id="cd18597">
    <property type="entry name" value="ABC_6TM_YOR1_D1_like"/>
    <property type="match status" value="1"/>
</dbReference>
<dbReference type="PANTHER" id="PTHR24223:SF456">
    <property type="entry name" value="MULTIDRUG RESISTANCE-ASSOCIATED PROTEIN LETHAL(2)03659"/>
    <property type="match status" value="1"/>
</dbReference>
<organism evidence="13 14">
    <name type="scientific">Calocera cornea HHB12733</name>
    <dbReference type="NCBI Taxonomy" id="1353952"/>
    <lineage>
        <taxon>Eukaryota</taxon>
        <taxon>Fungi</taxon>
        <taxon>Dikarya</taxon>
        <taxon>Basidiomycota</taxon>
        <taxon>Agaricomycotina</taxon>
        <taxon>Dacrymycetes</taxon>
        <taxon>Dacrymycetales</taxon>
        <taxon>Dacrymycetaceae</taxon>
        <taxon>Calocera</taxon>
    </lineage>
</organism>
<dbReference type="InterPro" id="IPR017871">
    <property type="entry name" value="ABC_transporter-like_CS"/>
</dbReference>
<feature type="compositionally biased region" description="Polar residues" evidence="9">
    <location>
        <begin position="1"/>
        <end position="17"/>
    </location>
</feature>
<name>A0A165FY41_9BASI</name>
<dbReference type="InterPro" id="IPR011527">
    <property type="entry name" value="ABC1_TM_dom"/>
</dbReference>
<comment type="similarity">
    <text evidence="2">Belongs to the ABC transporter superfamily. ABCC family. Conjugate transporter (TC 3.A.1.208) subfamily.</text>
</comment>
<dbReference type="OrthoDB" id="6500128at2759"/>
<feature type="transmembrane region" description="Helical" evidence="10">
    <location>
        <begin position="485"/>
        <end position="506"/>
    </location>
</feature>
<dbReference type="CDD" id="cd03250">
    <property type="entry name" value="ABCC_MRP_domain1"/>
    <property type="match status" value="1"/>
</dbReference>
<dbReference type="STRING" id="1353952.A0A165FY41"/>
<feature type="domain" description="ABC transmembrane type-1" evidence="12">
    <location>
        <begin position="212"/>
        <end position="501"/>
    </location>
</feature>
<dbReference type="Pfam" id="PF00005">
    <property type="entry name" value="ABC_tran"/>
    <property type="match status" value="2"/>
</dbReference>
<dbReference type="EMBL" id="KV423964">
    <property type="protein sequence ID" value="KZT57357.1"/>
    <property type="molecule type" value="Genomic_DNA"/>
</dbReference>
<keyword evidence="6" id="KW-0067">ATP-binding</keyword>
<keyword evidence="5" id="KW-0547">Nucleotide-binding</keyword>
<dbReference type="FunFam" id="1.20.1560.10:FF:000006">
    <property type="entry name" value="ATP-binding cassette, sub-family C (CFTR/MRP), member 9"/>
    <property type="match status" value="1"/>
</dbReference>
<dbReference type="SUPFAM" id="SSF52540">
    <property type="entry name" value="P-loop containing nucleoside triphosphate hydrolases"/>
    <property type="match status" value="2"/>
</dbReference>
<dbReference type="InParanoid" id="A0A165FY41"/>
<dbReference type="CDD" id="cd18606">
    <property type="entry name" value="ABC_6TM_YOR1_D2_like"/>
    <property type="match status" value="1"/>
</dbReference>
<feature type="transmembrane region" description="Helical" evidence="10">
    <location>
        <begin position="904"/>
        <end position="923"/>
    </location>
</feature>
<evidence type="ECO:0000256" key="6">
    <source>
        <dbReference type="ARBA" id="ARBA00022840"/>
    </source>
</evidence>
<dbReference type="InterPro" id="IPR050173">
    <property type="entry name" value="ABC_transporter_C-like"/>
</dbReference>
<dbReference type="SUPFAM" id="SSF90123">
    <property type="entry name" value="ABC transporter transmembrane region"/>
    <property type="match status" value="2"/>
</dbReference>
<dbReference type="Proteomes" id="UP000076842">
    <property type="component" value="Unassembled WGS sequence"/>
</dbReference>
<dbReference type="PROSITE" id="PS50893">
    <property type="entry name" value="ABC_TRANSPORTER_2"/>
    <property type="match status" value="2"/>
</dbReference>
<evidence type="ECO:0000313" key="13">
    <source>
        <dbReference type="EMBL" id="KZT57357.1"/>
    </source>
</evidence>
<keyword evidence="8 10" id="KW-0472">Membrane</keyword>
<dbReference type="CDD" id="cd03244">
    <property type="entry name" value="ABCC_MRP_domain2"/>
    <property type="match status" value="1"/>
</dbReference>
<feature type="compositionally biased region" description="Basic and acidic residues" evidence="9">
    <location>
        <begin position="580"/>
        <end position="612"/>
    </location>
</feature>
<keyword evidence="14" id="KW-1185">Reference proteome</keyword>
<dbReference type="GO" id="GO:0140359">
    <property type="term" value="F:ABC-type transporter activity"/>
    <property type="evidence" value="ECO:0007669"/>
    <property type="project" value="InterPro"/>
</dbReference>
<feature type="region of interest" description="Disordered" evidence="9">
    <location>
        <begin position="849"/>
        <end position="884"/>
    </location>
</feature>
<accession>A0A165FY41</accession>
<evidence type="ECO:0000256" key="7">
    <source>
        <dbReference type="ARBA" id="ARBA00022989"/>
    </source>
</evidence>
<dbReference type="FunFam" id="3.40.50.300:FF:000997">
    <property type="entry name" value="Multidrug resistance-associated protein 1"/>
    <property type="match status" value="1"/>
</dbReference>
<feature type="region of interest" description="Disordered" evidence="9">
    <location>
        <begin position="1"/>
        <end position="32"/>
    </location>
</feature>
<keyword evidence="4 10" id="KW-0812">Transmembrane</keyword>
<dbReference type="GO" id="GO:0005524">
    <property type="term" value="F:ATP binding"/>
    <property type="evidence" value="ECO:0007669"/>
    <property type="project" value="UniProtKB-KW"/>
</dbReference>
<sequence>MAPSQSPEPELDTNQAPSLVDSAQKPSPKKKRNWLARIYRPDPAPPAFGKGTIVPDIRSNILSRVTVQWLTPLLYVGYTRPIEEDDLWELDDARLAHTVADSLEKNFYARVPPQKRPAFLRPVADQAADGPGVNIAHTPTTASTATATAGAGADLEKGSAVPGDEKLSRAKSGISYASTSGRGKGKARKPKKYDSSLVLALNRTFFWRFWPAGILKLVGDTLNTTSPLVSKALITYLTEAYTFYRDPTAPPPRSVGYGAGLAVALFVMQETSSVCQNNYMQWSMQTGFLIRTSVISNIFRKALRLSGKARLTHSTGQITTMISADATRMDMASGFAHNLWVSPIQILVGIALLIANLGYSALVGLGVLIIGFPLQGYLVKTIFGARRRAVMLTDQRVRLMQEILAGIRVIKLFVWESFYGRKIGEIREKELRNIRTMALSRAFMASVVAFIPIAASILSFITYALSNHALEPAIIFSSLQYFNIIRAPLIFLPLVFTACTDAYIALGRIGKMMVAEELEEPYSVDPAAPLAVSAEGDFVWESVDKPDDRAKQFAGWRGGRGGRGGAGGKGGGHAGAGAGSREETKKRKAEEKSRKAEEQKRKKENKEREKRGLPPLPLPLEDTGEKKTEDPNDRKPFALTDIDLKVPRGSFIAIVGKVGSGKSSLLQALIGEMRRTRGHVVYGGSTAYVPQAAWIINATLRDNITFGQADDPDKFEAVCDACALAADLDMLPNGDMTEIGEKGINLSGGQKARVSLARATYSEADIVLLDDPLSAVDAHVANHILENCLLRGPLANKTRILVTHALYVLPHVDQILVVNDGKITESGTYEELLSNGQAFSELIEEFGSQQQAKAPEEEEEEVKKVAKPGGAKEKGPKLMQEEDRETGQVATKVYTEWLQAAGTVLWAPGILAVIALGQAASVGNNLFLGFWTQNSFANFSQSGYMGLYAGLGALQALFAFMDMSADNVYSLASIGASRTLYAKALITVFRAPVWFYDTTPLGRIVNRLAKDVDVMDNQLAQSFYQLLTTFASVIGTVFLVFYTYAYLGIIFIPLLVLYWAASTFYRRTSVETKRMDSILRSNLYAAYSETLTGLATVRAYREQQRFIDTTEHYIDVENRAYFMTITLQRRWLGMRLDFLGNLLILGIGLFSVGFRNTVDPSKAGVVLSYTLSITQVFSQMVTQFAQTEQNMNAVERVEHYTKLDQEPEQTTPQDPPPTWPSEGNVSFKNVQMRYRDGLPLVLKGITFDVKPGEKVGIVGRTGAGKTSILQALFRMVEICGGEILVDGVNINKIGLSALRRQLAIIPQDALLFQGTLRTNLDPTASRTDAELMSALQRAWLLPQAGQSDPIAEAKFNLDGAVTDEGANFSAGERQLVALCRALVKNSKIIVLDEATSSVDVATDSKIQMTIQQEFISSTLLCIAHRLNTIVYYDRVLVLDEGQVAEFDTPLNLFDNPSSIFRSMCEKAGLSRRDIERIRAGVASQLPSQLPTLVAPTPETASLAPPANERTEADAAITELDAARTMDADNAAELVNDIGPRAAAVDGMQVEQAAEAIGALQAEMDREASY</sequence>
<dbReference type="PROSITE" id="PS00211">
    <property type="entry name" value="ABC_TRANSPORTER_1"/>
    <property type="match status" value="2"/>
</dbReference>
<feature type="transmembrane region" description="Helical" evidence="10">
    <location>
        <begin position="361"/>
        <end position="379"/>
    </location>
</feature>
<feature type="domain" description="ABC transporter" evidence="11">
    <location>
        <begin position="618"/>
        <end position="845"/>
    </location>
</feature>
<evidence type="ECO:0000256" key="10">
    <source>
        <dbReference type="SAM" id="Phobius"/>
    </source>
</evidence>
<feature type="domain" description="ABC transmembrane type-1" evidence="12">
    <location>
        <begin position="909"/>
        <end position="1189"/>
    </location>
</feature>
<feature type="transmembrane region" description="Helical" evidence="10">
    <location>
        <begin position="442"/>
        <end position="465"/>
    </location>
</feature>
<evidence type="ECO:0000256" key="3">
    <source>
        <dbReference type="ARBA" id="ARBA00022448"/>
    </source>
</evidence>
<gene>
    <name evidence="13" type="ORF">CALCODRAFT_434214</name>
</gene>
<dbReference type="Gene3D" id="3.40.50.300">
    <property type="entry name" value="P-loop containing nucleotide triphosphate hydrolases"/>
    <property type="match status" value="2"/>
</dbReference>
<evidence type="ECO:0000256" key="1">
    <source>
        <dbReference type="ARBA" id="ARBA00004141"/>
    </source>
</evidence>
<evidence type="ECO:0000259" key="11">
    <source>
        <dbReference type="PROSITE" id="PS50893"/>
    </source>
</evidence>
<comment type="subcellular location">
    <subcellularLocation>
        <location evidence="1">Membrane</location>
        <topology evidence="1">Multi-pass membrane protein</topology>
    </subcellularLocation>
</comment>
<evidence type="ECO:0000256" key="2">
    <source>
        <dbReference type="ARBA" id="ARBA00009726"/>
    </source>
</evidence>
<feature type="compositionally biased region" description="Basic and acidic residues" evidence="9">
    <location>
        <begin position="870"/>
        <end position="881"/>
    </location>
</feature>
<dbReference type="PROSITE" id="PS50929">
    <property type="entry name" value="ABC_TM1F"/>
    <property type="match status" value="2"/>
</dbReference>
<evidence type="ECO:0000256" key="9">
    <source>
        <dbReference type="SAM" id="MobiDB-lite"/>
    </source>
</evidence>
<evidence type="ECO:0000256" key="5">
    <source>
        <dbReference type="ARBA" id="ARBA00022741"/>
    </source>
</evidence>
<protein>
    <recommendedName>
        <fullName evidence="15">Multidrug resistance-associated ABC transporter</fullName>
    </recommendedName>
</protein>
<dbReference type="FunFam" id="1.20.1560.10:FF:000010">
    <property type="entry name" value="Multidrug resistance-associated ABC transporter"/>
    <property type="match status" value="1"/>
</dbReference>
<proteinExistence type="inferred from homology"/>
<feature type="compositionally biased region" description="Gly residues" evidence="9">
    <location>
        <begin position="556"/>
        <end position="578"/>
    </location>
</feature>
<feature type="transmembrane region" description="Helical" evidence="10">
    <location>
        <begin position="1136"/>
        <end position="1154"/>
    </location>
</feature>
<dbReference type="InterPro" id="IPR027417">
    <property type="entry name" value="P-loop_NTPase"/>
</dbReference>
<feature type="region of interest" description="Disordered" evidence="9">
    <location>
        <begin position="130"/>
        <end position="166"/>
    </location>
</feature>
<dbReference type="InterPro" id="IPR003439">
    <property type="entry name" value="ABC_transporter-like_ATP-bd"/>
</dbReference>
<keyword evidence="7 10" id="KW-1133">Transmembrane helix</keyword>
<dbReference type="FunFam" id="3.40.50.300:FF:000565">
    <property type="entry name" value="ABC bile acid transporter"/>
    <property type="match status" value="1"/>
</dbReference>
<evidence type="ECO:0000256" key="8">
    <source>
        <dbReference type="ARBA" id="ARBA00023136"/>
    </source>
</evidence>
<dbReference type="Pfam" id="PF00664">
    <property type="entry name" value="ABC_membrane"/>
    <property type="match status" value="2"/>
</dbReference>
<feature type="transmembrane region" description="Helical" evidence="10">
    <location>
        <begin position="1047"/>
        <end position="1065"/>
    </location>
</feature>